<sequence>MKITSVEILLDKNGNDTRAVARLRPDGAPATIGTGLANLSRTDADSPENIEKLATARALVDLAEQLFETVDSANALPTGWSY</sequence>
<dbReference type="Pfam" id="PF08962">
    <property type="entry name" value="Rv2632c-like"/>
    <property type="match status" value="1"/>
</dbReference>
<dbReference type="AlphaFoldDB" id="A0A848K5U8"/>
<protein>
    <submittedName>
        <fullName evidence="1">DUF1876 domain-containing protein</fullName>
    </submittedName>
</protein>
<proteinExistence type="predicted"/>
<gene>
    <name evidence="1" type="ORF">FGL95_02690</name>
</gene>
<dbReference type="InterPro" id="IPR038070">
    <property type="entry name" value="Rv2632c-like_sf"/>
</dbReference>
<evidence type="ECO:0000313" key="1">
    <source>
        <dbReference type="EMBL" id="NMN93941.1"/>
    </source>
</evidence>
<evidence type="ECO:0000313" key="2">
    <source>
        <dbReference type="Proteomes" id="UP000535543"/>
    </source>
</evidence>
<comment type="caution">
    <text evidence="1">The sequence shown here is derived from an EMBL/GenBank/DDBJ whole genome shotgun (WGS) entry which is preliminary data.</text>
</comment>
<dbReference type="Gene3D" id="3.30.160.240">
    <property type="entry name" value="Rv1738"/>
    <property type="match status" value="1"/>
</dbReference>
<dbReference type="SUPFAM" id="SSF143212">
    <property type="entry name" value="Rv2632c-like"/>
    <property type="match status" value="1"/>
</dbReference>
<accession>A0A848K5U8</accession>
<name>A0A848K5U8_9NOCA</name>
<dbReference type="InterPro" id="IPR015057">
    <property type="entry name" value="Rv2632c-like"/>
</dbReference>
<reference evidence="1 2" key="1">
    <citation type="submission" date="2019-05" db="EMBL/GenBank/DDBJ databases">
        <authorList>
            <person name="Lee S.D."/>
        </authorList>
    </citation>
    <scope>NUCLEOTIDE SEQUENCE [LARGE SCALE GENOMIC DNA]</scope>
    <source>
        <strain evidence="1 2">YC2-7</strain>
    </source>
</reference>
<organism evidence="1 2">
    <name type="scientific">Antrihabitans stalactiti</name>
    <dbReference type="NCBI Taxonomy" id="2584121"/>
    <lineage>
        <taxon>Bacteria</taxon>
        <taxon>Bacillati</taxon>
        <taxon>Actinomycetota</taxon>
        <taxon>Actinomycetes</taxon>
        <taxon>Mycobacteriales</taxon>
        <taxon>Nocardiaceae</taxon>
        <taxon>Antrihabitans</taxon>
    </lineage>
</organism>
<dbReference type="Proteomes" id="UP000535543">
    <property type="component" value="Unassembled WGS sequence"/>
</dbReference>
<dbReference type="EMBL" id="VCQU01000001">
    <property type="protein sequence ID" value="NMN93941.1"/>
    <property type="molecule type" value="Genomic_DNA"/>
</dbReference>
<keyword evidence="2" id="KW-1185">Reference proteome</keyword>
<reference evidence="1 2" key="2">
    <citation type="submission" date="2020-06" db="EMBL/GenBank/DDBJ databases">
        <title>Antribacter stalactiti gen. nov., sp. nov., a new member of the family Nacardiaceae isolated from a cave.</title>
        <authorList>
            <person name="Kim I.S."/>
        </authorList>
    </citation>
    <scope>NUCLEOTIDE SEQUENCE [LARGE SCALE GENOMIC DNA]</scope>
    <source>
        <strain evidence="1 2">YC2-7</strain>
    </source>
</reference>